<evidence type="ECO:0000256" key="1">
    <source>
        <dbReference type="SAM" id="Phobius"/>
    </source>
</evidence>
<dbReference type="AlphaFoldDB" id="N0BKE2"/>
<reference evidence="2 3" key="1">
    <citation type="journal article" date="2013" name="Genome Announc.">
        <title>Complete Genome Sequence of the Thermophilic and Facultatively Chemolithoautotrophic Sulfate Reducer Archaeoglobus sulfaticallidus Strain PM70-1T.</title>
        <authorList>
            <person name="Stokke R."/>
            <person name="Hocking W.P."/>
            <person name="Steinsbu B.O."/>
            <person name="Steen I.H."/>
        </authorList>
    </citation>
    <scope>NUCLEOTIDE SEQUENCE [LARGE SCALE GENOMIC DNA]</scope>
    <source>
        <strain evidence="2">PM70-1</strain>
    </source>
</reference>
<organism evidence="2 3">
    <name type="scientific">Archaeoglobus sulfaticallidus PM70-1</name>
    <dbReference type="NCBI Taxonomy" id="387631"/>
    <lineage>
        <taxon>Archaea</taxon>
        <taxon>Methanobacteriati</taxon>
        <taxon>Methanobacteriota</taxon>
        <taxon>Archaeoglobi</taxon>
        <taxon>Archaeoglobales</taxon>
        <taxon>Archaeoglobaceae</taxon>
        <taxon>Archaeoglobus</taxon>
    </lineage>
</organism>
<dbReference type="EMBL" id="CP005290">
    <property type="protein sequence ID" value="AGK60966.1"/>
    <property type="molecule type" value="Genomic_DNA"/>
</dbReference>
<feature type="transmembrane region" description="Helical" evidence="1">
    <location>
        <begin position="36"/>
        <end position="55"/>
    </location>
</feature>
<dbReference type="HOGENOM" id="CLU_1340679_0_0_2"/>
<accession>N0BKE2</accession>
<dbReference type="Proteomes" id="UP000013307">
    <property type="component" value="Chromosome"/>
</dbReference>
<dbReference type="STRING" id="387631.Asulf_00962"/>
<name>N0BKE2_9EURY</name>
<keyword evidence="1" id="KW-0812">Transmembrane</keyword>
<dbReference type="RefSeq" id="WP_015590564.1">
    <property type="nucleotide sequence ID" value="NC_021169.1"/>
</dbReference>
<keyword evidence="1" id="KW-0472">Membrane</keyword>
<evidence type="ECO:0000313" key="3">
    <source>
        <dbReference type="Proteomes" id="UP000013307"/>
    </source>
</evidence>
<protein>
    <recommendedName>
        <fullName evidence="4">DUF4145 domain-containing protein</fullName>
    </recommendedName>
</protein>
<proteinExistence type="predicted"/>
<gene>
    <name evidence="2" type="ORF">Asulf_00962</name>
</gene>
<dbReference type="KEGG" id="ast:Asulf_00962"/>
<keyword evidence="1" id="KW-1133">Transmembrane helix</keyword>
<evidence type="ECO:0008006" key="4">
    <source>
        <dbReference type="Google" id="ProtNLM"/>
    </source>
</evidence>
<keyword evidence="3" id="KW-1185">Reference proteome</keyword>
<dbReference type="GeneID" id="15392603"/>
<evidence type="ECO:0000313" key="2">
    <source>
        <dbReference type="EMBL" id="AGK60966.1"/>
    </source>
</evidence>
<sequence length="204" mass="24180">MRGILNNLNKKTIIAAICWLLIIVRAYNPNIIFDEISLILFGISIIVLLASEDLLKYVKKIRYGNFELELRSLSLMMDFEEIKSKIEPEFRSLFSQLITDLEKISEVDPHTAIVYLGREIESIIREIYRKHFPTQRPQPIYFMIKDLETKEIISPELSSIIRRFWMIRNQVLHKKDVKLTQEEMYEMLLLGLRIIKLLSEKHLT</sequence>